<dbReference type="PANTHER" id="PTHR10961:SF7">
    <property type="entry name" value="FAD DEPENDENT OXIDOREDUCTASE DOMAIN-CONTAINING PROTEIN"/>
    <property type="match status" value="1"/>
</dbReference>
<dbReference type="NCBIfam" id="NF008425">
    <property type="entry name" value="PRK11259.1"/>
    <property type="match status" value="1"/>
</dbReference>
<sequence length="395" mass="42936">MDAYDVIVLGVGSMGGAACNALAERGASVLGLETYQPGHDQGSAHGGSRIVRQSYFEDPAYVPLLRSAYDGWRRLEEESGRDLLTLCGGIYVGDPASVTFTGSRDAAVQHGLDHEILDAAQIRARFPTMDPADDAMAVYEANAGYVRPEETTIANAEVAVRKGAALRFGERVLRWSATPDGGVEVETGQGRYGADRLVIAPGAWAPQLLADLALPLSIERMVFHWFTPDFAAVPYERWSEEEHPVYIEETHGNQQIYGFPMTDGPERGFKLGFFRLGTPTDPDDVDRVVRDEESTVMQERARQLFPHLSGPVVQAKTCLYSVTPDEHFVIGAHPAYEQVAIACGFSGHGFKFVPVVGEILADLATTGSTTHPIGLFDPTRGVLHPERGEPEPLPS</sequence>
<dbReference type="Proteomes" id="UP000230842">
    <property type="component" value="Unassembled WGS sequence"/>
</dbReference>
<evidence type="ECO:0000259" key="6">
    <source>
        <dbReference type="Pfam" id="PF01266"/>
    </source>
</evidence>
<dbReference type="InterPro" id="IPR006076">
    <property type="entry name" value="FAD-dep_OxRdtase"/>
</dbReference>
<dbReference type="AlphaFoldDB" id="A0A2M9BJ82"/>
<name>A0A2M9BJ82_9ACTN</name>
<accession>A0A2M9BJ82</accession>
<organism evidence="7 8">
    <name type="scientific">Mumia flava</name>
    <dbReference type="NCBI Taxonomy" id="1348852"/>
    <lineage>
        <taxon>Bacteria</taxon>
        <taxon>Bacillati</taxon>
        <taxon>Actinomycetota</taxon>
        <taxon>Actinomycetes</taxon>
        <taxon>Propionibacteriales</taxon>
        <taxon>Nocardioidaceae</taxon>
        <taxon>Mumia</taxon>
    </lineage>
</organism>
<dbReference type="SUPFAM" id="SSF51905">
    <property type="entry name" value="FAD/NAD(P)-binding domain"/>
    <property type="match status" value="1"/>
</dbReference>
<evidence type="ECO:0000313" key="8">
    <source>
        <dbReference type="Proteomes" id="UP000230842"/>
    </source>
</evidence>
<dbReference type="GO" id="GO:0008115">
    <property type="term" value="F:sarcosine oxidase activity"/>
    <property type="evidence" value="ECO:0007669"/>
    <property type="project" value="TreeGrafter"/>
</dbReference>
<dbReference type="InterPro" id="IPR045170">
    <property type="entry name" value="MTOX"/>
</dbReference>
<dbReference type="InterPro" id="IPR036188">
    <property type="entry name" value="FAD/NAD-bd_sf"/>
</dbReference>
<dbReference type="SUPFAM" id="SSF54373">
    <property type="entry name" value="FAD-linked reductases, C-terminal domain"/>
    <property type="match status" value="1"/>
</dbReference>
<dbReference type="Pfam" id="PF01266">
    <property type="entry name" value="DAO"/>
    <property type="match status" value="1"/>
</dbReference>
<evidence type="ECO:0000313" key="7">
    <source>
        <dbReference type="EMBL" id="PJJ57991.1"/>
    </source>
</evidence>
<evidence type="ECO:0000256" key="4">
    <source>
        <dbReference type="ARBA" id="ARBA00023002"/>
    </source>
</evidence>
<keyword evidence="4" id="KW-0560">Oxidoreductase</keyword>
<feature type="domain" description="FAD dependent oxidoreductase" evidence="6">
    <location>
        <begin position="5"/>
        <end position="363"/>
    </location>
</feature>
<evidence type="ECO:0000256" key="3">
    <source>
        <dbReference type="ARBA" id="ARBA00022827"/>
    </source>
</evidence>
<feature type="compositionally biased region" description="Basic and acidic residues" evidence="5">
    <location>
        <begin position="383"/>
        <end position="395"/>
    </location>
</feature>
<reference evidence="7 8" key="1">
    <citation type="submission" date="2017-11" db="EMBL/GenBank/DDBJ databases">
        <title>Genomic Encyclopedia of Archaeal and Bacterial Type Strains, Phase II (KMG-II): From Individual Species to Whole Genera.</title>
        <authorList>
            <person name="Goeker M."/>
        </authorList>
    </citation>
    <scope>NUCLEOTIDE SEQUENCE [LARGE SCALE GENOMIC DNA]</scope>
    <source>
        <strain evidence="7 8">DSM 27763</strain>
    </source>
</reference>
<dbReference type="Gene3D" id="3.50.50.60">
    <property type="entry name" value="FAD/NAD(P)-binding domain"/>
    <property type="match status" value="1"/>
</dbReference>
<evidence type="ECO:0000256" key="5">
    <source>
        <dbReference type="SAM" id="MobiDB-lite"/>
    </source>
</evidence>
<dbReference type="PANTHER" id="PTHR10961">
    <property type="entry name" value="PEROXISOMAL SARCOSINE OXIDASE"/>
    <property type="match status" value="1"/>
</dbReference>
<dbReference type="GO" id="GO:0050660">
    <property type="term" value="F:flavin adenine dinucleotide binding"/>
    <property type="evidence" value="ECO:0007669"/>
    <property type="project" value="InterPro"/>
</dbReference>
<dbReference type="EMBL" id="PGEZ01000001">
    <property type="protein sequence ID" value="PJJ57991.1"/>
    <property type="molecule type" value="Genomic_DNA"/>
</dbReference>
<evidence type="ECO:0000256" key="2">
    <source>
        <dbReference type="ARBA" id="ARBA00022630"/>
    </source>
</evidence>
<dbReference type="OrthoDB" id="9806452at2"/>
<gene>
    <name evidence="7" type="ORF">CLV56_2234</name>
</gene>
<protein>
    <submittedName>
        <fullName evidence="7">Monomeric sarcosine oxidase</fullName>
    </submittedName>
</protein>
<dbReference type="Gene3D" id="3.30.9.10">
    <property type="entry name" value="D-Amino Acid Oxidase, subunit A, domain 2"/>
    <property type="match status" value="1"/>
</dbReference>
<comment type="cofactor">
    <cofactor evidence="1">
        <name>FAD</name>
        <dbReference type="ChEBI" id="CHEBI:57692"/>
    </cofactor>
</comment>
<keyword evidence="8" id="KW-1185">Reference proteome</keyword>
<comment type="caution">
    <text evidence="7">The sequence shown here is derived from an EMBL/GenBank/DDBJ whole genome shotgun (WGS) entry which is preliminary data.</text>
</comment>
<evidence type="ECO:0000256" key="1">
    <source>
        <dbReference type="ARBA" id="ARBA00001974"/>
    </source>
</evidence>
<keyword evidence="3" id="KW-0274">FAD</keyword>
<dbReference type="RefSeq" id="WP_100414818.1">
    <property type="nucleotide sequence ID" value="NZ_PGEZ01000001.1"/>
</dbReference>
<keyword evidence="2" id="KW-0285">Flavoprotein</keyword>
<feature type="region of interest" description="Disordered" evidence="5">
    <location>
        <begin position="375"/>
        <end position="395"/>
    </location>
</feature>
<proteinExistence type="predicted"/>